<dbReference type="InterPro" id="IPR000015">
    <property type="entry name" value="Fimb_usher"/>
</dbReference>
<comment type="similarity">
    <text evidence="2 9">Belongs to the fimbrial export usher family.</text>
</comment>
<dbReference type="GO" id="GO:0009279">
    <property type="term" value="C:cell outer membrane"/>
    <property type="evidence" value="ECO:0007669"/>
    <property type="project" value="UniProtKB-SubCell"/>
</dbReference>
<dbReference type="GO" id="GO:0015473">
    <property type="term" value="F:fimbrial usher porin activity"/>
    <property type="evidence" value="ECO:0007669"/>
    <property type="project" value="InterPro"/>
</dbReference>
<comment type="caution">
    <text evidence="13">The sequence shown here is derived from an EMBL/GenBank/DDBJ whole genome shotgun (WGS) entry which is preliminary data.</text>
</comment>
<dbReference type="SUPFAM" id="SSF141729">
    <property type="entry name" value="FimD N-terminal domain-like"/>
    <property type="match status" value="1"/>
</dbReference>
<dbReference type="PROSITE" id="PS01151">
    <property type="entry name" value="FIMBRIAL_USHER"/>
    <property type="match status" value="1"/>
</dbReference>
<evidence type="ECO:0000256" key="9">
    <source>
        <dbReference type="RuleBase" id="RU003884"/>
    </source>
</evidence>
<dbReference type="eggNOG" id="COG3188">
    <property type="taxonomic scope" value="Bacteria"/>
</dbReference>
<dbReference type="STRING" id="500637.PROVRUST_06110"/>
<keyword evidence="4" id="KW-1134">Transmembrane beta strand</keyword>
<dbReference type="Pfam" id="PF00577">
    <property type="entry name" value="Usher"/>
    <property type="match status" value="1"/>
</dbReference>
<dbReference type="PANTHER" id="PTHR30451">
    <property type="entry name" value="OUTER MEMBRANE USHER PROTEIN"/>
    <property type="match status" value="1"/>
</dbReference>
<evidence type="ECO:0000313" key="14">
    <source>
        <dbReference type="Proteomes" id="UP000005512"/>
    </source>
</evidence>
<dbReference type="HOGENOM" id="CLU_009120_1_1_6"/>
<dbReference type="GO" id="GO:0009297">
    <property type="term" value="P:pilus assembly"/>
    <property type="evidence" value="ECO:0007669"/>
    <property type="project" value="InterPro"/>
</dbReference>
<evidence type="ECO:0000256" key="7">
    <source>
        <dbReference type="ARBA" id="ARBA00023136"/>
    </source>
</evidence>
<evidence type="ECO:0000256" key="1">
    <source>
        <dbReference type="ARBA" id="ARBA00004571"/>
    </source>
</evidence>
<feature type="domain" description="PapC N-terminal" evidence="12">
    <location>
        <begin position="33"/>
        <end position="175"/>
    </location>
</feature>
<keyword evidence="3 9" id="KW-0813">Transport</keyword>
<organism evidence="13 14">
    <name type="scientific">Providencia rustigianii DSM 4541</name>
    <dbReference type="NCBI Taxonomy" id="500637"/>
    <lineage>
        <taxon>Bacteria</taxon>
        <taxon>Pseudomonadati</taxon>
        <taxon>Pseudomonadota</taxon>
        <taxon>Gammaproteobacteria</taxon>
        <taxon>Enterobacterales</taxon>
        <taxon>Morganellaceae</taxon>
        <taxon>Providencia</taxon>
    </lineage>
</organism>
<keyword evidence="6 10" id="KW-0732">Signal</keyword>
<feature type="chain" id="PRO_5003024463" evidence="10">
    <location>
        <begin position="27"/>
        <end position="830"/>
    </location>
</feature>
<feature type="signal peptide" evidence="10">
    <location>
        <begin position="1"/>
        <end position="26"/>
    </location>
</feature>
<keyword evidence="8 9" id="KW-0998">Cell outer membrane</keyword>
<dbReference type="InterPro" id="IPR043142">
    <property type="entry name" value="PapC-like_C_sf"/>
</dbReference>
<evidence type="ECO:0000256" key="10">
    <source>
        <dbReference type="SAM" id="SignalP"/>
    </source>
</evidence>
<dbReference type="Proteomes" id="UP000005512">
    <property type="component" value="Unassembled WGS sequence"/>
</dbReference>
<dbReference type="Pfam" id="PF13953">
    <property type="entry name" value="PapC_C"/>
    <property type="match status" value="1"/>
</dbReference>
<dbReference type="Gene3D" id="2.60.40.2070">
    <property type="match status" value="1"/>
</dbReference>
<dbReference type="InterPro" id="IPR025949">
    <property type="entry name" value="PapC-like_C"/>
</dbReference>
<dbReference type="Gene3D" id="2.60.40.2610">
    <property type="entry name" value="Outer membrane usher protein FimD, plug domain"/>
    <property type="match status" value="1"/>
</dbReference>
<evidence type="ECO:0000256" key="8">
    <source>
        <dbReference type="ARBA" id="ARBA00023237"/>
    </source>
</evidence>
<sequence>MLIFFDPMKKLLVILLISLQSSVSFAEDDDIDFNVNILNAEDRENINLAVFSRDLYIVPGIYPFKIYINNAFLPEEKIQIFSRDEKSEACITNEIVEKFNLNPQALNSLKWESIDGLECLDTSSLSGMKVRPELSNSTLNINIPKNYQEYSADDWEPASRWEDGIKGLILDYNLTSQFNRSLGDNKAGDTVYFSGLGVLGANLGSWRLRGHWQGTYNHVQHSNAGDTKEFQWTSIYAYRAIRSLKAKLTVGEDYLQSNLFDNFKFAGISLYSDDNMLPPSLRSYAPEVTGFAETNAIVKISQDGRLIYESLVPAGPFRIQNLNSGITGTLQVRVEESDGRVSEFEVEATNVPFLSRPGSIRYKMSAGRPTDLNRHVNGDIFAQSEASWGITNGWSIFGGALNSSKFNSFAMGVGRDLFQFGAVSFTLNHSVASLSEGPTLKGKAYKIDYYKSFQSHSSQLQLSAYRFTDREFMTMSDFLAYNNHESMYAGHNKNLYTASVSKNFTDWRSSMNLSYNHQTYWNRPNSHRYNMTFSKYFDTKMFNNVGLSINVFSSKMQSFRDNGVYVSVSVPLTSGTNISASTYNGRNDNTNKLTANTRIDDRNNVSLSVGNNRHSALLSGYYSHKGNNSDFNSSFNYMSNSSMSLSSTLQGGMTLTGYGAGFHPITALGGTRIFVDTNGVKDVPVKYNGTTLRSNSFGKAIVPDLTSYYKTNLAIDINKLPKNVEVADSIAQSTLTEGAIGYRNFDVIYGKKLMVLLRLKDGSYPPFASDIKNNDGKVTGIVGDQGEAYIGGIRPGETMNVTWQGSECVITFPKDIESHDVFDKLLLPCN</sequence>
<gene>
    <name evidence="13" type="ORF">PROVRUST_06110</name>
</gene>
<keyword evidence="14" id="KW-1185">Reference proteome</keyword>
<dbReference type="EMBL" id="ABXV02000021">
    <property type="protein sequence ID" value="EFB72825.1"/>
    <property type="molecule type" value="Genomic_DNA"/>
</dbReference>
<keyword evidence="9" id="KW-1029">Fimbrium biogenesis</keyword>
<evidence type="ECO:0000259" key="11">
    <source>
        <dbReference type="Pfam" id="PF13953"/>
    </source>
</evidence>
<keyword evidence="7 9" id="KW-0472">Membrane</keyword>
<protein>
    <submittedName>
        <fullName evidence="13">Fimbrial usher protein</fullName>
    </submittedName>
</protein>
<evidence type="ECO:0000256" key="4">
    <source>
        <dbReference type="ARBA" id="ARBA00022452"/>
    </source>
</evidence>
<evidence type="ECO:0000256" key="5">
    <source>
        <dbReference type="ARBA" id="ARBA00022692"/>
    </source>
</evidence>
<dbReference type="InterPro" id="IPR025885">
    <property type="entry name" value="PapC_N"/>
</dbReference>
<dbReference type="InterPro" id="IPR018030">
    <property type="entry name" value="Fimbrial_membr_usher_CS"/>
</dbReference>
<evidence type="ECO:0000256" key="2">
    <source>
        <dbReference type="ARBA" id="ARBA00008064"/>
    </source>
</evidence>
<keyword evidence="5 9" id="KW-0812">Transmembrane</keyword>
<feature type="domain" description="PapC-like C-terminal" evidence="11">
    <location>
        <begin position="757"/>
        <end position="812"/>
    </location>
</feature>
<dbReference type="InterPro" id="IPR037224">
    <property type="entry name" value="PapC_N_sf"/>
</dbReference>
<dbReference type="AlphaFoldDB" id="D1P1N9"/>
<dbReference type="PANTHER" id="PTHR30451:SF10">
    <property type="entry name" value="OUTER MEMBRANE USHER PROTEIN YFCU-RELATED"/>
    <property type="match status" value="1"/>
</dbReference>
<evidence type="ECO:0000313" key="13">
    <source>
        <dbReference type="EMBL" id="EFB72825.1"/>
    </source>
</evidence>
<dbReference type="Pfam" id="PF13954">
    <property type="entry name" value="PapC_N"/>
    <property type="match status" value="1"/>
</dbReference>
<evidence type="ECO:0000256" key="3">
    <source>
        <dbReference type="ARBA" id="ARBA00022448"/>
    </source>
</evidence>
<dbReference type="Gene3D" id="3.10.20.410">
    <property type="match status" value="1"/>
</dbReference>
<dbReference type="InterPro" id="IPR042186">
    <property type="entry name" value="FimD_plug_dom"/>
</dbReference>
<reference evidence="13" key="1">
    <citation type="submission" date="2009-12" db="EMBL/GenBank/DDBJ databases">
        <authorList>
            <person name="Weinstock G."/>
            <person name="Sodergren E."/>
            <person name="Clifton S."/>
            <person name="Fulton L."/>
            <person name="Fulton B."/>
            <person name="Courtney L."/>
            <person name="Fronick C."/>
            <person name="Harrison M."/>
            <person name="Strong C."/>
            <person name="Farmer C."/>
            <person name="Delahaunty K."/>
            <person name="Markovic C."/>
            <person name="Hall O."/>
            <person name="Minx P."/>
            <person name="Tomlinson C."/>
            <person name="Mitreva M."/>
            <person name="Nelson J."/>
            <person name="Hou S."/>
            <person name="Wollam A."/>
            <person name="Pepin K.H."/>
            <person name="Johnson M."/>
            <person name="Bhonagiri V."/>
            <person name="Nash W.E."/>
            <person name="Warren W."/>
            <person name="Chinwalla A."/>
            <person name="Mardis E.R."/>
            <person name="Wilson R.K."/>
        </authorList>
    </citation>
    <scope>NUCLEOTIDE SEQUENCE [LARGE SCALE GENOMIC DNA]</scope>
    <source>
        <strain evidence="13">DSM 4541</strain>
    </source>
</reference>
<proteinExistence type="inferred from homology"/>
<accession>D1P1N9</accession>
<comment type="subcellular location">
    <subcellularLocation>
        <location evidence="1 9">Cell outer membrane</location>
        <topology evidence="1 9">Multi-pass membrane protein</topology>
    </subcellularLocation>
</comment>
<name>D1P1N9_9GAMM</name>
<evidence type="ECO:0000259" key="12">
    <source>
        <dbReference type="Pfam" id="PF13954"/>
    </source>
</evidence>
<evidence type="ECO:0000256" key="6">
    <source>
        <dbReference type="ARBA" id="ARBA00022729"/>
    </source>
</evidence>
<dbReference type="Gene3D" id="2.60.40.3110">
    <property type="match status" value="1"/>
</dbReference>